<feature type="region of interest" description="Disordered" evidence="1">
    <location>
        <begin position="1"/>
        <end position="23"/>
    </location>
</feature>
<dbReference type="Proteomes" id="UP001066276">
    <property type="component" value="Chromosome 3_2"/>
</dbReference>
<dbReference type="EMBL" id="JANPWB010000006">
    <property type="protein sequence ID" value="KAJ1181085.1"/>
    <property type="molecule type" value="Genomic_DNA"/>
</dbReference>
<feature type="region of interest" description="Disordered" evidence="1">
    <location>
        <begin position="82"/>
        <end position="111"/>
    </location>
</feature>
<proteinExistence type="predicted"/>
<reference evidence="2" key="1">
    <citation type="journal article" date="2022" name="bioRxiv">
        <title>Sequencing and chromosome-scale assembly of the giantPleurodeles waltlgenome.</title>
        <authorList>
            <person name="Brown T."/>
            <person name="Elewa A."/>
            <person name="Iarovenko S."/>
            <person name="Subramanian E."/>
            <person name="Araus A.J."/>
            <person name="Petzold A."/>
            <person name="Susuki M."/>
            <person name="Suzuki K.-i.T."/>
            <person name="Hayashi T."/>
            <person name="Toyoda A."/>
            <person name="Oliveira C."/>
            <person name="Osipova E."/>
            <person name="Leigh N.D."/>
            <person name="Simon A."/>
            <person name="Yun M.H."/>
        </authorList>
    </citation>
    <scope>NUCLEOTIDE SEQUENCE</scope>
    <source>
        <strain evidence="2">20211129_DDA</strain>
        <tissue evidence="2">Liver</tissue>
    </source>
</reference>
<organism evidence="2 3">
    <name type="scientific">Pleurodeles waltl</name>
    <name type="common">Iberian ribbed newt</name>
    <dbReference type="NCBI Taxonomy" id="8319"/>
    <lineage>
        <taxon>Eukaryota</taxon>
        <taxon>Metazoa</taxon>
        <taxon>Chordata</taxon>
        <taxon>Craniata</taxon>
        <taxon>Vertebrata</taxon>
        <taxon>Euteleostomi</taxon>
        <taxon>Amphibia</taxon>
        <taxon>Batrachia</taxon>
        <taxon>Caudata</taxon>
        <taxon>Salamandroidea</taxon>
        <taxon>Salamandridae</taxon>
        <taxon>Pleurodelinae</taxon>
        <taxon>Pleurodeles</taxon>
    </lineage>
</organism>
<evidence type="ECO:0000256" key="1">
    <source>
        <dbReference type="SAM" id="MobiDB-lite"/>
    </source>
</evidence>
<protein>
    <submittedName>
        <fullName evidence="2">Uncharacterized protein</fullName>
    </submittedName>
</protein>
<comment type="caution">
    <text evidence="2">The sequence shown here is derived from an EMBL/GenBank/DDBJ whole genome shotgun (WGS) entry which is preliminary data.</text>
</comment>
<feature type="compositionally biased region" description="Basic and acidic residues" evidence="1">
    <location>
        <begin position="9"/>
        <end position="23"/>
    </location>
</feature>
<name>A0AAV7TX85_PLEWA</name>
<evidence type="ECO:0000313" key="2">
    <source>
        <dbReference type="EMBL" id="KAJ1181085.1"/>
    </source>
</evidence>
<feature type="region of interest" description="Disordered" evidence="1">
    <location>
        <begin position="194"/>
        <end position="249"/>
    </location>
</feature>
<evidence type="ECO:0000313" key="3">
    <source>
        <dbReference type="Proteomes" id="UP001066276"/>
    </source>
</evidence>
<sequence length="249" mass="27162">MFLSKRHQRDPEKGDCPRTEEQRVPDLLVNAMPGGSPSPVWWKAGGAHDDGGRLLEVEKEEVGPCIRRRRQTGSRCLCAHREEESRAKTNRAPGVEGHRGEVRAKVLNPAPDPRALRDLCVRREEENRAEPERASRGSGQTTPITLIERGIQCAATGGVATFAEAGAAEPETHTLAECPARQDQAELRHYSIRKKSSPGVFNRGHEEGRQRVRATGPNGMQLQRSGEGNGGGIRGPDEHRTLGAQAPGT</sequence>
<dbReference type="AlphaFoldDB" id="A0AAV7TX85"/>
<gene>
    <name evidence="2" type="ORF">NDU88_006296</name>
</gene>
<accession>A0AAV7TX85</accession>
<keyword evidence="3" id="KW-1185">Reference proteome</keyword>